<dbReference type="Proteomes" id="UP000596329">
    <property type="component" value="Chromosome"/>
</dbReference>
<dbReference type="Pfam" id="PF07751">
    <property type="entry name" value="Abi_2"/>
    <property type="match status" value="1"/>
</dbReference>
<proteinExistence type="predicted"/>
<evidence type="ECO:0000313" key="1">
    <source>
        <dbReference type="EMBL" id="QRE05418.1"/>
    </source>
</evidence>
<dbReference type="EMBL" id="CP059075">
    <property type="protein sequence ID" value="QRE05418.1"/>
    <property type="molecule type" value="Genomic_DNA"/>
</dbReference>
<protein>
    <submittedName>
        <fullName evidence="1">Abi family protein</fullName>
    </submittedName>
</protein>
<sequence length="297" mass="35342">MLYKKEPITISEQIEKLQSRGLQINDTTKAAHYLSNISYYRLRAYTYPFQNNKDENQPFIKEIKFEEIINLYVFDRQLRLLIFNAIEKIEVSFRTQIIYQYSLAHGSHWHLKPELYNNSVYFAEHIASLQKEIDRSNETFIKHYKQKYTKPTSPPSWMSLEVSSMGLLSKLFKNLKKDDIKNSVAQYYGLKDVDLFSNWMFCLSILRNTCAHHGRVWNRRLPEIAIPRKTLYPYVENKQYYTNKTYAVLCNVVYLLNIISPEHSFKANLVALMNNCPLAQEKEMGFPVNWKEDNFWK</sequence>
<gene>
    <name evidence="1" type="ORF">H0H26_10325</name>
</gene>
<reference evidence="1 2" key="1">
    <citation type="submission" date="2020-07" db="EMBL/GenBank/DDBJ databases">
        <title>Genomic characterization of Flavobacterium psychrophilum strains.</title>
        <authorList>
            <person name="Castillo D."/>
            <person name="Jorgensen J."/>
            <person name="Middelboe M."/>
        </authorList>
    </citation>
    <scope>NUCLEOTIDE SEQUENCE [LARGE SCALE GENOMIC DNA]</scope>
    <source>
        <strain evidence="1 2">FPS-R7</strain>
    </source>
</reference>
<organism evidence="1 2">
    <name type="scientific">Flavobacterium psychrophilum</name>
    <dbReference type="NCBI Taxonomy" id="96345"/>
    <lineage>
        <taxon>Bacteria</taxon>
        <taxon>Pseudomonadati</taxon>
        <taxon>Bacteroidota</taxon>
        <taxon>Flavobacteriia</taxon>
        <taxon>Flavobacteriales</taxon>
        <taxon>Flavobacteriaceae</taxon>
        <taxon>Flavobacterium</taxon>
    </lineage>
</organism>
<name>A0A7U2RAU9_FLAPS</name>
<dbReference type="AlphaFoldDB" id="A0A7U2RAU9"/>
<accession>A0A7U2RAU9</accession>
<evidence type="ECO:0000313" key="2">
    <source>
        <dbReference type="Proteomes" id="UP000596329"/>
    </source>
</evidence>
<dbReference type="InterPro" id="IPR011664">
    <property type="entry name" value="Abi_system_AbiD/AbiF-like"/>
</dbReference>